<keyword evidence="3" id="KW-1185">Reference proteome</keyword>
<feature type="transmembrane region" description="Helical" evidence="1">
    <location>
        <begin position="324"/>
        <end position="346"/>
    </location>
</feature>
<keyword evidence="1" id="KW-0812">Transmembrane</keyword>
<sequence length="446" mass="50404">MKIWVKEWLARSQVFFVVWCVVAAFGTYFCMYAFRKPFTAGTYQDYALWGFHYKTVLIVAQVLGYMCSKWVGIKVISELKPSFRQTLIVGLIIFAELSLVLFGLVPAPYNFIFLFFNGLPLGMVWGVIFSYLEGRKFTETLGMGLSISLIVSSGFLKTVYFQIHNVFPALTEFWLPAIIGLLFSPAFLFFSWMLRVIPAPSESDKLLRSERLPMNSADKRLVMSNYGWGIMGFVLIYILLATMRDFRDNFSVEIWNEIQPGWDKTVFSQTEVISGSIVLLSVGCMSAIRSNSKGFLAIQGLIAFGIAICGLSTLAFSYQLIGPFSWMVILGTGMFLAYTPIQVALFERMIALFKIKANAGFFMYICDAFGYLGSVALLFYKEFFMKDLNWSGLLIQFCYVVAVVALFALGFSHLFFSKKAARDFHKKESLSNDENAKIALSNSHIA</sequence>
<feature type="transmembrane region" description="Helical" evidence="1">
    <location>
        <begin position="221"/>
        <end position="240"/>
    </location>
</feature>
<feature type="transmembrane region" description="Helical" evidence="1">
    <location>
        <begin position="392"/>
        <end position="416"/>
    </location>
</feature>
<dbReference type="AlphaFoldDB" id="A0A9E8NGZ5"/>
<organism evidence="2 3">
    <name type="scientific">Dyadobacter pollutisoli</name>
    <dbReference type="NCBI Taxonomy" id="2910158"/>
    <lineage>
        <taxon>Bacteria</taxon>
        <taxon>Pseudomonadati</taxon>
        <taxon>Bacteroidota</taxon>
        <taxon>Cytophagia</taxon>
        <taxon>Cytophagales</taxon>
        <taxon>Spirosomataceae</taxon>
        <taxon>Dyadobacter</taxon>
    </lineage>
</organism>
<evidence type="ECO:0000313" key="3">
    <source>
        <dbReference type="Proteomes" id="UP001164653"/>
    </source>
</evidence>
<feature type="transmembrane region" description="Helical" evidence="1">
    <location>
        <begin position="272"/>
        <end position="288"/>
    </location>
</feature>
<feature type="transmembrane region" description="Helical" evidence="1">
    <location>
        <begin position="12"/>
        <end position="34"/>
    </location>
</feature>
<feature type="transmembrane region" description="Helical" evidence="1">
    <location>
        <begin position="87"/>
        <end position="105"/>
    </location>
</feature>
<dbReference type="EMBL" id="CP112998">
    <property type="protein sequence ID" value="WAC14796.1"/>
    <property type="molecule type" value="Genomic_DNA"/>
</dbReference>
<dbReference type="Pfam" id="PF18943">
    <property type="entry name" value="DUF5690"/>
    <property type="match status" value="1"/>
</dbReference>
<feature type="transmembrane region" description="Helical" evidence="1">
    <location>
        <begin position="111"/>
        <end position="132"/>
    </location>
</feature>
<dbReference type="Proteomes" id="UP001164653">
    <property type="component" value="Chromosome"/>
</dbReference>
<feature type="transmembrane region" description="Helical" evidence="1">
    <location>
        <begin position="295"/>
        <end position="318"/>
    </location>
</feature>
<evidence type="ECO:0000313" key="2">
    <source>
        <dbReference type="EMBL" id="WAC14796.1"/>
    </source>
</evidence>
<dbReference type="KEGG" id="dpf:ON006_12695"/>
<proteinExistence type="predicted"/>
<feature type="transmembrane region" description="Helical" evidence="1">
    <location>
        <begin position="358"/>
        <end position="380"/>
    </location>
</feature>
<name>A0A9E8NGZ5_9BACT</name>
<reference evidence="2" key="1">
    <citation type="submission" date="2022-11" db="EMBL/GenBank/DDBJ databases">
        <title>Dyadobacter pollutisoli sp. nov., isolated from plastic dumped soil.</title>
        <authorList>
            <person name="Kim J.M."/>
            <person name="Kim K.R."/>
            <person name="Lee J.K."/>
            <person name="Hao L."/>
            <person name="Jeon C.O."/>
        </authorList>
    </citation>
    <scope>NUCLEOTIDE SEQUENCE</scope>
    <source>
        <strain evidence="2">U1</strain>
    </source>
</reference>
<gene>
    <name evidence="2" type="ORF">ON006_12695</name>
</gene>
<feature type="transmembrane region" description="Helical" evidence="1">
    <location>
        <begin position="141"/>
        <end position="161"/>
    </location>
</feature>
<protein>
    <submittedName>
        <fullName evidence="2">DUF5690 family protein</fullName>
    </submittedName>
</protein>
<feature type="transmembrane region" description="Helical" evidence="1">
    <location>
        <begin position="46"/>
        <end position="66"/>
    </location>
</feature>
<keyword evidence="1" id="KW-0472">Membrane</keyword>
<feature type="transmembrane region" description="Helical" evidence="1">
    <location>
        <begin position="173"/>
        <end position="194"/>
    </location>
</feature>
<dbReference type="InterPro" id="IPR043745">
    <property type="entry name" value="DUF5690"/>
</dbReference>
<keyword evidence="1" id="KW-1133">Transmembrane helix</keyword>
<evidence type="ECO:0000256" key="1">
    <source>
        <dbReference type="SAM" id="Phobius"/>
    </source>
</evidence>
<accession>A0A9E8NGZ5</accession>
<dbReference type="RefSeq" id="WP_244820163.1">
    <property type="nucleotide sequence ID" value="NZ_CP112998.1"/>
</dbReference>